<feature type="compositionally biased region" description="Basic and acidic residues" evidence="1">
    <location>
        <begin position="75"/>
        <end position="93"/>
    </location>
</feature>
<dbReference type="EnsemblPlants" id="Pp3c3_11430V3.1">
    <property type="protein sequence ID" value="PAC:32942329.CDS.1"/>
    <property type="gene ID" value="Pp3c3_11430"/>
</dbReference>
<organism evidence="2">
    <name type="scientific">Physcomitrium patens</name>
    <name type="common">Spreading-leaved earth moss</name>
    <name type="synonym">Physcomitrella patens</name>
    <dbReference type="NCBI Taxonomy" id="3218"/>
    <lineage>
        <taxon>Eukaryota</taxon>
        <taxon>Viridiplantae</taxon>
        <taxon>Streptophyta</taxon>
        <taxon>Embryophyta</taxon>
        <taxon>Bryophyta</taxon>
        <taxon>Bryophytina</taxon>
        <taxon>Bryopsida</taxon>
        <taxon>Funariidae</taxon>
        <taxon>Funariales</taxon>
        <taxon>Funariaceae</taxon>
        <taxon>Physcomitrium</taxon>
    </lineage>
</organism>
<sequence>MPLNLYVNHQHGCFLSIGSPTLDCVFFGYAVRNKGPLSRTLLSATPLIWCRKQRGCNSLIRTKPLELGRCWKNSNSDKHTDDLALESRAKTDM</sequence>
<dbReference type="AlphaFoldDB" id="A0A2K1KU24"/>
<reference evidence="2 4" key="2">
    <citation type="journal article" date="2018" name="Plant J.">
        <title>The Physcomitrella patens chromosome-scale assembly reveals moss genome structure and evolution.</title>
        <authorList>
            <person name="Lang D."/>
            <person name="Ullrich K.K."/>
            <person name="Murat F."/>
            <person name="Fuchs J."/>
            <person name="Jenkins J."/>
            <person name="Haas F.B."/>
            <person name="Piednoel M."/>
            <person name="Gundlach H."/>
            <person name="Van Bel M."/>
            <person name="Meyberg R."/>
            <person name="Vives C."/>
            <person name="Morata J."/>
            <person name="Symeonidi A."/>
            <person name="Hiss M."/>
            <person name="Muchero W."/>
            <person name="Kamisugi Y."/>
            <person name="Saleh O."/>
            <person name="Blanc G."/>
            <person name="Decker E.L."/>
            <person name="van Gessel N."/>
            <person name="Grimwood J."/>
            <person name="Hayes R.D."/>
            <person name="Graham S.W."/>
            <person name="Gunter L.E."/>
            <person name="McDaniel S.F."/>
            <person name="Hoernstein S.N.W."/>
            <person name="Larsson A."/>
            <person name="Li F.W."/>
            <person name="Perroud P.F."/>
            <person name="Phillips J."/>
            <person name="Ranjan P."/>
            <person name="Rokshar D.S."/>
            <person name="Rothfels C.J."/>
            <person name="Schneider L."/>
            <person name="Shu S."/>
            <person name="Stevenson D.W."/>
            <person name="Thummler F."/>
            <person name="Tillich M."/>
            <person name="Villarreal Aguilar J.C."/>
            <person name="Widiez T."/>
            <person name="Wong G.K."/>
            <person name="Wymore A."/>
            <person name="Zhang Y."/>
            <person name="Zimmer A.D."/>
            <person name="Quatrano R.S."/>
            <person name="Mayer K.F.X."/>
            <person name="Goodstein D."/>
            <person name="Casacuberta J.M."/>
            <person name="Vandepoele K."/>
            <person name="Reski R."/>
            <person name="Cuming A.C."/>
            <person name="Tuskan G.A."/>
            <person name="Maumus F."/>
            <person name="Salse J."/>
            <person name="Schmutz J."/>
            <person name="Rensing S.A."/>
        </authorList>
    </citation>
    <scope>NUCLEOTIDE SEQUENCE [LARGE SCALE GENOMIC DNA]</scope>
    <source>
        <strain evidence="3 4">cv. Gransden 2004</strain>
    </source>
</reference>
<protein>
    <submittedName>
        <fullName evidence="2 3">Uncharacterized protein</fullName>
    </submittedName>
</protein>
<feature type="region of interest" description="Disordered" evidence="1">
    <location>
        <begin position="73"/>
        <end position="93"/>
    </location>
</feature>
<evidence type="ECO:0000313" key="4">
    <source>
        <dbReference type="Proteomes" id="UP000006727"/>
    </source>
</evidence>
<gene>
    <name evidence="2" type="ORF">PHYPA_004289</name>
</gene>
<evidence type="ECO:0000313" key="3">
    <source>
        <dbReference type="EnsemblPlants" id="PAC:32942329.CDS.1"/>
    </source>
</evidence>
<evidence type="ECO:0000313" key="2">
    <source>
        <dbReference type="EMBL" id="PNR57295.1"/>
    </source>
</evidence>
<reference evidence="3" key="3">
    <citation type="submission" date="2020-12" db="UniProtKB">
        <authorList>
            <consortium name="EnsemblPlants"/>
        </authorList>
    </citation>
    <scope>IDENTIFICATION</scope>
</reference>
<dbReference type="Gramene" id="Pp3c3_11430V3.1">
    <property type="protein sequence ID" value="PAC:32942329.CDS.1"/>
    <property type="gene ID" value="Pp3c3_11430"/>
</dbReference>
<evidence type="ECO:0000256" key="1">
    <source>
        <dbReference type="SAM" id="MobiDB-lite"/>
    </source>
</evidence>
<name>A0A2K1KU24_PHYPA</name>
<proteinExistence type="predicted"/>
<keyword evidence="4" id="KW-1185">Reference proteome</keyword>
<dbReference type="Proteomes" id="UP000006727">
    <property type="component" value="Chromosome 3"/>
</dbReference>
<dbReference type="EMBL" id="ABEU02000003">
    <property type="protein sequence ID" value="PNR57295.1"/>
    <property type="molecule type" value="Genomic_DNA"/>
</dbReference>
<accession>A0A2K1KU24</accession>
<reference evidence="2 4" key="1">
    <citation type="journal article" date="2008" name="Science">
        <title>The Physcomitrella genome reveals evolutionary insights into the conquest of land by plants.</title>
        <authorList>
            <person name="Rensing S."/>
            <person name="Lang D."/>
            <person name="Zimmer A."/>
            <person name="Terry A."/>
            <person name="Salamov A."/>
            <person name="Shapiro H."/>
            <person name="Nishiyama T."/>
            <person name="Perroud P.-F."/>
            <person name="Lindquist E."/>
            <person name="Kamisugi Y."/>
            <person name="Tanahashi T."/>
            <person name="Sakakibara K."/>
            <person name="Fujita T."/>
            <person name="Oishi K."/>
            <person name="Shin-I T."/>
            <person name="Kuroki Y."/>
            <person name="Toyoda A."/>
            <person name="Suzuki Y."/>
            <person name="Hashimoto A."/>
            <person name="Yamaguchi K."/>
            <person name="Sugano A."/>
            <person name="Kohara Y."/>
            <person name="Fujiyama A."/>
            <person name="Anterola A."/>
            <person name="Aoki S."/>
            <person name="Ashton N."/>
            <person name="Barbazuk W.B."/>
            <person name="Barker E."/>
            <person name="Bennetzen J."/>
            <person name="Bezanilla M."/>
            <person name="Blankenship R."/>
            <person name="Cho S.H."/>
            <person name="Dutcher S."/>
            <person name="Estelle M."/>
            <person name="Fawcett J.A."/>
            <person name="Gundlach H."/>
            <person name="Hanada K."/>
            <person name="Heyl A."/>
            <person name="Hicks K.A."/>
            <person name="Hugh J."/>
            <person name="Lohr M."/>
            <person name="Mayer K."/>
            <person name="Melkozernov A."/>
            <person name="Murata T."/>
            <person name="Nelson D."/>
            <person name="Pils B."/>
            <person name="Prigge M."/>
            <person name="Reiss B."/>
            <person name="Renner T."/>
            <person name="Rombauts S."/>
            <person name="Rushton P."/>
            <person name="Sanderfoot A."/>
            <person name="Schween G."/>
            <person name="Shiu S.-H."/>
            <person name="Stueber K."/>
            <person name="Theodoulou F.L."/>
            <person name="Tu H."/>
            <person name="Van de Peer Y."/>
            <person name="Verrier P.J."/>
            <person name="Waters E."/>
            <person name="Wood A."/>
            <person name="Yang L."/>
            <person name="Cove D."/>
            <person name="Cuming A."/>
            <person name="Hasebe M."/>
            <person name="Lucas S."/>
            <person name="Mishler D.B."/>
            <person name="Reski R."/>
            <person name="Grigoriev I."/>
            <person name="Quatrano R.S."/>
            <person name="Boore J.L."/>
        </authorList>
    </citation>
    <scope>NUCLEOTIDE SEQUENCE [LARGE SCALE GENOMIC DNA]</scope>
    <source>
        <strain evidence="3 4">cv. Gransden 2004</strain>
    </source>
</reference>
<dbReference type="InParanoid" id="A0A2K1KU24"/>